<keyword evidence="3 4" id="KW-0067">ATP-binding</keyword>
<accession>A0AAD7UEM0</accession>
<feature type="domain" description="ATP-grasp" evidence="6">
    <location>
        <begin position="674"/>
        <end position="884"/>
    </location>
</feature>
<dbReference type="EMBL" id="JAQMWT010000341">
    <property type="protein sequence ID" value="KAJ8603981.1"/>
    <property type="molecule type" value="Genomic_DNA"/>
</dbReference>
<evidence type="ECO:0000256" key="4">
    <source>
        <dbReference type="PROSITE-ProRule" id="PRU00409"/>
    </source>
</evidence>
<feature type="compositionally biased region" description="Acidic residues" evidence="5">
    <location>
        <begin position="234"/>
        <end position="244"/>
    </location>
</feature>
<feature type="domain" description="ATP-grasp" evidence="6">
    <location>
        <begin position="189"/>
        <end position="420"/>
    </location>
</feature>
<dbReference type="GO" id="GO:0016874">
    <property type="term" value="F:ligase activity"/>
    <property type="evidence" value="ECO:0007669"/>
    <property type="project" value="UniProtKB-KW"/>
</dbReference>
<dbReference type="GO" id="GO:0046872">
    <property type="term" value="F:metal ion binding"/>
    <property type="evidence" value="ECO:0007669"/>
    <property type="project" value="InterPro"/>
</dbReference>
<keyword evidence="2 4" id="KW-0547">Nucleotide-binding</keyword>
<gene>
    <name evidence="7" type="ORF">CTAYLR_003356</name>
</gene>
<evidence type="ECO:0000259" key="6">
    <source>
        <dbReference type="PROSITE" id="PS50975"/>
    </source>
</evidence>
<feature type="region of interest" description="Disordered" evidence="5">
    <location>
        <begin position="225"/>
        <end position="245"/>
    </location>
</feature>
<organism evidence="7 8">
    <name type="scientific">Chrysophaeum taylorii</name>
    <dbReference type="NCBI Taxonomy" id="2483200"/>
    <lineage>
        <taxon>Eukaryota</taxon>
        <taxon>Sar</taxon>
        <taxon>Stramenopiles</taxon>
        <taxon>Ochrophyta</taxon>
        <taxon>Pelagophyceae</taxon>
        <taxon>Pelagomonadales</taxon>
        <taxon>Pelagomonadaceae</taxon>
        <taxon>Chrysophaeum</taxon>
    </lineage>
</organism>
<name>A0AAD7UEM0_9STRA</name>
<evidence type="ECO:0000256" key="5">
    <source>
        <dbReference type="SAM" id="MobiDB-lite"/>
    </source>
</evidence>
<sequence length="988" mass="106485">MEGFTPLRKALSEPANARASRSRVYRGPDYVAARLQSIASRLERDGCGSWKPVEKVASFTKRSSIDEESRVVVVVDPFSTGALLAVRAVELGYGVVRVLSDGDSPVASLVADGACVDYEATIVVPGDTEAAYDAAAKALTTLPYAIVALFAGAETGVTAADELGARLGLRGNGNDPTLSKARRNKYLMGEVVRAAGVRAVAQRVVKSWADARLFLEDLVEKKKNKKKKKKKNSDDDDDDDDDDAFPVVVKPVESAGSDDVFKCASAAEVKCAVEMINGKVNGLGSVNEGALVQEFLRGTEYVVDSVSLDGVHKVVAIWKYDKRAANGATFCYHGMSLVDVAGGKKEEKRVGELLVAYSRKVLDALGIANGPSHQEIMFDGDSACLVEVGARCHGGEGSWAPIAKECAGCDQIDATLAAHLDDSRFAKLPKTPEPLKKYGAEIFFVTRVSGMVRSTAPATKKIQQLASFAKLEWQLKAGDFAPLTVDCFTRPGSAQLVHQDRAQLEADCRAIRELESPRAVPPLLDLEYVCRAPIETGTVVVVDPYSTGAILAARVRAMHRKKLVVVHSDPTSPIAHLVASGTNLQPHAVVVHRGDVAATAAEISANSRAIVAVVPGAETGVLLAEQLGSHLGTRVNPPDLCAARRNKYLMGEAVRAAGVRAVAQAKVSTRDEARAFVKRLLLLLLQEEEEEEEDERAAAQHRRAPASIFPLVVKPVESAGSDDVFKCDSADEVFRAVEVISGKVNGLGFVNEGALVQEYLRGTEYVVDAVSRDGVHKVVAIWRYDKRPVNGANFVYFGMALVDFHDQKDSAVAKILAEYSAQVCDALHIRDGPSHMEVKLDPQTRRPCLVEVGARCHGGEATWLPVADACVGYNQVDAALDAVIDADAFDALPVVPNPFKNYGREYYMVSRQRGVVKALHVDKITALKSFAKMELAVQPGSKLAPTIDCFTRPGAIQLVHPDPAVVEADYRAIRALEEESRLFELHHE</sequence>
<dbReference type="Proteomes" id="UP001230188">
    <property type="component" value="Unassembled WGS sequence"/>
</dbReference>
<dbReference type="PROSITE" id="PS50975">
    <property type="entry name" value="ATP_GRASP"/>
    <property type="match status" value="2"/>
</dbReference>
<comment type="caution">
    <text evidence="7">The sequence shown here is derived from an EMBL/GenBank/DDBJ whole genome shotgun (WGS) entry which is preliminary data.</text>
</comment>
<protein>
    <recommendedName>
        <fullName evidence="6">ATP-grasp domain-containing protein</fullName>
    </recommendedName>
</protein>
<dbReference type="Pfam" id="PF13535">
    <property type="entry name" value="ATP-grasp_4"/>
    <property type="match status" value="2"/>
</dbReference>
<dbReference type="InterPro" id="IPR052032">
    <property type="entry name" value="ATP-dep_AA_Ligase"/>
</dbReference>
<dbReference type="PANTHER" id="PTHR43585:SF2">
    <property type="entry name" value="ATP-GRASP ENZYME FSQD"/>
    <property type="match status" value="1"/>
</dbReference>
<dbReference type="AlphaFoldDB" id="A0AAD7UEM0"/>
<evidence type="ECO:0000313" key="8">
    <source>
        <dbReference type="Proteomes" id="UP001230188"/>
    </source>
</evidence>
<keyword evidence="8" id="KW-1185">Reference proteome</keyword>
<dbReference type="PANTHER" id="PTHR43585">
    <property type="entry name" value="FUMIPYRROLE BIOSYNTHESIS PROTEIN C"/>
    <property type="match status" value="1"/>
</dbReference>
<dbReference type="SUPFAM" id="SSF56059">
    <property type="entry name" value="Glutathione synthetase ATP-binding domain-like"/>
    <property type="match status" value="2"/>
</dbReference>
<dbReference type="Gene3D" id="3.30.470.20">
    <property type="entry name" value="ATP-grasp fold, B domain"/>
    <property type="match status" value="2"/>
</dbReference>
<proteinExistence type="predicted"/>
<evidence type="ECO:0000256" key="2">
    <source>
        <dbReference type="ARBA" id="ARBA00022741"/>
    </source>
</evidence>
<keyword evidence="1" id="KW-0436">Ligase</keyword>
<evidence type="ECO:0000256" key="1">
    <source>
        <dbReference type="ARBA" id="ARBA00022598"/>
    </source>
</evidence>
<evidence type="ECO:0000313" key="7">
    <source>
        <dbReference type="EMBL" id="KAJ8603981.1"/>
    </source>
</evidence>
<reference evidence="7" key="1">
    <citation type="submission" date="2023-01" db="EMBL/GenBank/DDBJ databases">
        <title>Metagenome sequencing of chrysophaentin producing Chrysophaeum taylorii.</title>
        <authorList>
            <person name="Davison J."/>
            <person name="Bewley C."/>
        </authorList>
    </citation>
    <scope>NUCLEOTIDE SEQUENCE</scope>
    <source>
        <strain evidence="7">NIES-1699</strain>
    </source>
</reference>
<dbReference type="InterPro" id="IPR011761">
    <property type="entry name" value="ATP-grasp"/>
</dbReference>
<dbReference type="GO" id="GO:0005524">
    <property type="term" value="F:ATP binding"/>
    <property type="evidence" value="ECO:0007669"/>
    <property type="project" value="UniProtKB-UniRule"/>
</dbReference>
<evidence type="ECO:0000256" key="3">
    <source>
        <dbReference type="ARBA" id="ARBA00022840"/>
    </source>
</evidence>